<dbReference type="Pfam" id="PF20236">
    <property type="entry name" value="DUF6593"/>
    <property type="match status" value="1"/>
</dbReference>
<dbReference type="VEuPathDB" id="FungiDB:PLEOSDRAFT_1049007"/>
<dbReference type="HOGENOM" id="CLU_084280_4_1_1"/>
<dbReference type="AlphaFoldDB" id="A0A067N5D9"/>
<organism evidence="2 3">
    <name type="scientific">Pleurotus ostreatus (strain PC15)</name>
    <name type="common">Oyster mushroom</name>
    <dbReference type="NCBI Taxonomy" id="1137138"/>
    <lineage>
        <taxon>Eukaryota</taxon>
        <taxon>Fungi</taxon>
        <taxon>Dikarya</taxon>
        <taxon>Basidiomycota</taxon>
        <taxon>Agaricomycotina</taxon>
        <taxon>Agaricomycetes</taxon>
        <taxon>Agaricomycetidae</taxon>
        <taxon>Agaricales</taxon>
        <taxon>Pleurotineae</taxon>
        <taxon>Pleurotaceae</taxon>
        <taxon>Pleurotus</taxon>
    </lineage>
</organism>
<dbReference type="Proteomes" id="UP000027073">
    <property type="component" value="Unassembled WGS sequence"/>
</dbReference>
<reference evidence="3" key="1">
    <citation type="journal article" date="2014" name="Proc. Natl. Acad. Sci. U.S.A.">
        <title>Extensive sampling of basidiomycete genomes demonstrates inadequacy of the white-rot/brown-rot paradigm for wood decay fungi.</title>
        <authorList>
            <person name="Riley R."/>
            <person name="Salamov A.A."/>
            <person name="Brown D.W."/>
            <person name="Nagy L.G."/>
            <person name="Floudas D."/>
            <person name="Held B.W."/>
            <person name="Levasseur A."/>
            <person name="Lombard V."/>
            <person name="Morin E."/>
            <person name="Otillar R."/>
            <person name="Lindquist E.A."/>
            <person name="Sun H."/>
            <person name="LaButti K.M."/>
            <person name="Schmutz J."/>
            <person name="Jabbour D."/>
            <person name="Luo H."/>
            <person name="Baker S.E."/>
            <person name="Pisabarro A.G."/>
            <person name="Walton J.D."/>
            <person name="Blanchette R.A."/>
            <person name="Henrissat B."/>
            <person name="Martin F."/>
            <person name="Cullen D."/>
            <person name="Hibbett D.S."/>
            <person name="Grigoriev I.V."/>
        </authorList>
    </citation>
    <scope>NUCLEOTIDE SEQUENCE [LARGE SCALE GENOMIC DNA]</scope>
    <source>
        <strain evidence="3">PC15</strain>
    </source>
</reference>
<sequence>MKLILSEGYEPRNATLSLQNGQPMYYTDTPLQMINRTTTIYRAEPNQVQPMTQDGSPQFQFAPMAQIEWHKFDSTILRFDGSEFDSDSLFRTTGFGWYGSSRIFVAPDGKEYKWKLGTWDLSLYTNDGSRQLVADYHRSWLGMFGDSWLEIFPSGAHMTDIVVITFIYAEKIWRDKKRARRR</sequence>
<name>A0A067N5D9_PLEO1</name>
<evidence type="ECO:0000313" key="2">
    <source>
        <dbReference type="EMBL" id="KDQ23064.1"/>
    </source>
</evidence>
<protein>
    <recommendedName>
        <fullName evidence="1">DUF6593 domain-containing protein</fullName>
    </recommendedName>
</protein>
<dbReference type="InterPro" id="IPR046528">
    <property type="entry name" value="DUF6593"/>
</dbReference>
<evidence type="ECO:0000259" key="1">
    <source>
        <dbReference type="Pfam" id="PF20236"/>
    </source>
</evidence>
<dbReference type="InParanoid" id="A0A067N5D9"/>
<dbReference type="OrthoDB" id="3360976at2759"/>
<proteinExistence type="predicted"/>
<gene>
    <name evidence="2" type="ORF">PLEOSDRAFT_1049007</name>
</gene>
<accession>A0A067N5D9</accession>
<dbReference type="EMBL" id="KL198013">
    <property type="protein sequence ID" value="KDQ23064.1"/>
    <property type="molecule type" value="Genomic_DNA"/>
</dbReference>
<evidence type="ECO:0000313" key="3">
    <source>
        <dbReference type="Proteomes" id="UP000027073"/>
    </source>
</evidence>
<feature type="domain" description="DUF6593" evidence="1">
    <location>
        <begin position="11"/>
        <end position="175"/>
    </location>
</feature>